<dbReference type="Proteomes" id="UP000076532">
    <property type="component" value="Unassembled WGS sequence"/>
</dbReference>
<dbReference type="AlphaFoldDB" id="A0A167X183"/>
<proteinExistence type="predicted"/>
<evidence type="ECO:0000256" key="1">
    <source>
        <dbReference type="SAM" id="Coils"/>
    </source>
</evidence>
<dbReference type="EMBL" id="KV417776">
    <property type="protein sequence ID" value="KZP06713.1"/>
    <property type="molecule type" value="Genomic_DNA"/>
</dbReference>
<reference evidence="2 3" key="1">
    <citation type="journal article" date="2016" name="Mol. Biol. Evol.">
        <title>Comparative Genomics of Early-Diverging Mushroom-Forming Fungi Provides Insights into the Origins of Lignocellulose Decay Capabilities.</title>
        <authorList>
            <person name="Nagy L.G."/>
            <person name="Riley R."/>
            <person name="Tritt A."/>
            <person name="Adam C."/>
            <person name="Daum C."/>
            <person name="Floudas D."/>
            <person name="Sun H."/>
            <person name="Yadav J.S."/>
            <person name="Pangilinan J."/>
            <person name="Larsson K.H."/>
            <person name="Matsuura K."/>
            <person name="Barry K."/>
            <person name="Labutti K."/>
            <person name="Kuo R."/>
            <person name="Ohm R.A."/>
            <person name="Bhattacharya S.S."/>
            <person name="Shirouzu T."/>
            <person name="Yoshinaga Y."/>
            <person name="Martin F.M."/>
            <person name="Grigoriev I.V."/>
            <person name="Hibbett D.S."/>
        </authorList>
    </citation>
    <scope>NUCLEOTIDE SEQUENCE [LARGE SCALE GENOMIC DNA]</scope>
    <source>
        <strain evidence="2 3">CBS 109695</strain>
    </source>
</reference>
<accession>A0A167X183</accession>
<sequence length="131" mass="14959">MENDQDEFRVRQMEDMVKELSQKINNLLKLQIHLDRAKKATAPNKVETCINKVENGFKVLMKQMVDLLAAQGREDITHILKEKKEGKKEGWIPITTTSTGPLNISFGTFMCCNCYEAGHTAKTCKKEKVPF</sequence>
<gene>
    <name evidence="2" type="ORF">FIBSPDRAFT_902603</name>
</gene>
<keyword evidence="1" id="KW-0175">Coiled coil</keyword>
<name>A0A167X183_9AGAM</name>
<feature type="coiled-coil region" evidence="1">
    <location>
        <begin position="3"/>
        <end position="30"/>
    </location>
</feature>
<keyword evidence="3" id="KW-1185">Reference proteome</keyword>
<evidence type="ECO:0000313" key="2">
    <source>
        <dbReference type="EMBL" id="KZP06713.1"/>
    </source>
</evidence>
<organism evidence="2 3">
    <name type="scientific">Athelia psychrophila</name>
    <dbReference type="NCBI Taxonomy" id="1759441"/>
    <lineage>
        <taxon>Eukaryota</taxon>
        <taxon>Fungi</taxon>
        <taxon>Dikarya</taxon>
        <taxon>Basidiomycota</taxon>
        <taxon>Agaricomycotina</taxon>
        <taxon>Agaricomycetes</taxon>
        <taxon>Agaricomycetidae</taxon>
        <taxon>Atheliales</taxon>
        <taxon>Atheliaceae</taxon>
        <taxon>Athelia</taxon>
    </lineage>
</organism>
<evidence type="ECO:0008006" key="4">
    <source>
        <dbReference type="Google" id="ProtNLM"/>
    </source>
</evidence>
<protein>
    <recommendedName>
        <fullName evidence="4">CCHC-type domain-containing protein</fullName>
    </recommendedName>
</protein>
<evidence type="ECO:0000313" key="3">
    <source>
        <dbReference type="Proteomes" id="UP000076532"/>
    </source>
</evidence>